<comment type="caution">
    <text evidence="1">The sequence shown here is derived from an EMBL/GenBank/DDBJ whole genome shotgun (WGS) entry which is preliminary data.</text>
</comment>
<sequence>MSSPPSANSTASLFASANALISSWRDALSLSPPEFRLVLIACTLTAANFPKLLVPLVHQALNDIETGSLVVPAINPTPTTTTSDSSSSPGTQLLETQVRFIRRLREGMFKGSVLCGGPYGINALGAVNFALSPELSAAVNAAGPVRGPHNTATPEKYQQRGRELFQTIYQHHTEPILTKIGNSSKDLVEGILRDTYGKVLSDTTLISIPETELCLVASLVPLNVPPQLKSHVYGSRNVGVPMEQVQQVVAVAESITQWVHSQSSNSDKSSL</sequence>
<name>A0A9P5RYM1_9FUNG</name>
<dbReference type="SUPFAM" id="SSF69118">
    <property type="entry name" value="AhpD-like"/>
    <property type="match status" value="1"/>
</dbReference>
<dbReference type="InterPro" id="IPR029032">
    <property type="entry name" value="AhpD-like"/>
</dbReference>
<keyword evidence="2" id="KW-1185">Reference proteome</keyword>
<reference evidence="1" key="1">
    <citation type="journal article" date="2020" name="Fungal Divers.">
        <title>Resolving the Mortierellaceae phylogeny through synthesis of multi-gene phylogenetics and phylogenomics.</title>
        <authorList>
            <person name="Vandepol N."/>
            <person name="Liber J."/>
            <person name="Desiro A."/>
            <person name="Na H."/>
            <person name="Kennedy M."/>
            <person name="Barry K."/>
            <person name="Grigoriev I.V."/>
            <person name="Miller A.N."/>
            <person name="O'Donnell K."/>
            <person name="Stajich J.E."/>
            <person name="Bonito G."/>
        </authorList>
    </citation>
    <scope>NUCLEOTIDE SEQUENCE</scope>
    <source>
        <strain evidence="1">NRRL 6426</strain>
    </source>
</reference>
<dbReference type="AlphaFoldDB" id="A0A9P5RYM1"/>
<dbReference type="PANTHER" id="PTHR28180:SF2">
    <property type="entry name" value="PEROXISOMAL PROTEIN 2"/>
    <property type="match status" value="1"/>
</dbReference>
<evidence type="ECO:0000313" key="1">
    <source>
        <dbReference type="EMBL" id="KAF9150822.1"/>
    </source>
</evidence>
<proteinExistence type="predicted"/>
<evidence type="ECO:0000313" key="2">
    <source>
        <dbReference type="Proteomes" id="UP000748756"/>
    </source>
</evidence>
<dbReference type="Proteomes" id="UP000748756">
    <property type="component" value="Unassembled WGS sequence"/>
</dbReference>
<dbReference type="EMBL" id="JAAAUQ010000378">
    <property type="protein sequence ID" value="KAF9150822.1"/>
    <property type="molecule type" value="Genomic_DNA"/>
</dbReference>
<dbReference type="OrthoDB" id="5537330at2759"/>
<gene>
    <name evidence="1" type="ORF">BG015_007345</name>
</gene>
<organism evidence="1 2">
    <name type="scientific">Linnemannia schmuckeri</name>
    <dbReference type="NCBI Taxonomy" id="64567"/>
    <lineage>
        <taxon>Eukaryota</taxon>
        <taxon>Fungi</taxon>
        <taxon>Fungi incertae sedis</taxon>
        <taxon>Mucoromycota</taxon>
        <taxon>Mortierellomycotina</taxon>
        <taxon>Mortierellomycetes</taxon>
        <taxon>Mortierellales</taxon>
        <taxon>Mortierellaceae</taxon>
        <taxon>Linnemannia</taxon>
    </lineage>
</organism>
<dbReference type="PANTHER" id="PTHR28180">
    <property type="entry name" value="CONSERVED MITOCHONDRIAL PROTEIN-RELATED"/>
    <property type="match status" value="1"/>
</dbReference>
<dbReference type="Gene3D" id="1.20.1290.10">
    <property type="entry name" value="AhpD-like"/>
    <property type="match status" value="1"/>
</dbReference>
<dbReference type="InterPro" id="IPR052999">
    <property type="entry name" value="PTS1_Protein"/>
</dbReference>
<protein>
    <submittedName>
        <fullName evidence="1">Uncharacterized protein</fullName>
    </submittedName>
</protein>
<accession>A0A9P5RYM1</accession>